<evidence type="ECO:0000256" key="4">
    <source>
        <dbReference type="ARBA" id="ARBA00022723"/>
    </source>
</evidence>
<accession>D6Z6E9</accession>
<dbReference type="InterPro" id="IPR040084">
    <property type="entry name" value="GTPase_Obg"/>
</dbReference>
<dbReference type="eggNOG" id="COG0731">
    <property type="taxonomic scope" value="Bacteria"/>
</dbReference>
<dbReference type="SFLD" id="SFLDG01083">
    <property type="entry name" value="Uncharacterised_Radical_SAM_Su"/>
    <property type="match status" value="1"/>
</dbReference>
<evidence type="ECO:0000256" key="3">
    <source>
        <dbReference type="ARBA" id="ARBA00022691"/>
    </source>
</evidence>
<keyword evidence="4" id="KW-0479">Metal-binding</keyword>
<proteinExistence type="predicted"/>
<dbReference type="OrthoDB" id="9800840at2"/>
<dbReference type="Pfam" id="PF04055">
    <property type="entry name" value="Radical_SAM"/>
    <property type="match status" value="1"/>
</dbReference>
<dbReference type="EMBL" id="CP001940">
    <property type="protein sequence ID" value="ADH86914.1"/>
    <property type="molecule type" value="Genomic_DNA"/>
</dbReference>
<dbReference type="AlphaFoldDB" id="D6Z6E9"/>
<dbReference type="SUPFAM" id="SSF102114">
    <property type="entry name" value="Radical SAM enzymes"/>
    <property type="match status" value="1"/>
</dbReference>
<evidence type="ECO:0000256" key="2">
    <source>
        <dbReference type="ARBA" id="ARBA00022485"/>
    </source>
</evidence>
<keyword evidence="6" id="KW-0411">Iron-sulfur</keyword>
<dbReference type="SUPFAM" id="SSF46785">
    <property type="entry name" value="Winged helix' DNA-binding domain"/>
    <property type="match status" value="1"/>
</dbReference>
<keyword evidence="2" id="KW-0004">4Fe-4S</keyword>
<gene>
    <name evidence="8" type="ordered locus">DaAHT2_2249</name>
</gene>
<name>D6Z6E9_DESAT</name>
<organism evidence="8 9">
    <name type="scientific">Desulfurivibrio alkaliphilus (strain DSM 19089 / UNIQEM U267 / AHT2)</name>
    <dbReference type="NCBI Taxonomy" id="589865"/>
    <lineage>
        <taxon>Bacteria</taxon>
        <taxon>Pseudomonadati</taxon>
        <taxon>Thermodesulfobacteriota</taxon>
        <taxon>Desulfobulbia</taxon>
        <taxon>Desulfobulbales</taxon>
        <taxon>Desulfobulbaceae</taxon>
        <taxon>Desulfurivibrio</taxon>
    </lineage>
</organism>
<keyword evidence="3" id="KW-0949">S-adenosyl-L-methionine</keyword>
<dbReference type="KEGG" id="dak:DaAHT2_2249"/>
<keyword evidence="9" id="KW-1185">Reference proteome</keyword>
<evidence type="ECO:0000259" key="7">
    <source>
        <dbReference type="PROSITE" id="PS51918"/>
    </source>
</evidence>
<dbReference type="PANTHER" id="PTHR43787">
    <property type="entry name" value="FEMO COFACTOR BIOSYNTHESIS PROTEIN NIFB-RELATED"/>
    <property type="match status" value="1"/>
</dbReference>
<dbReference type="PROSITE" id="PS51918">
    <property type="entry name" value="RADICAL_SAM"/>
    <property type="match status" value="1"/>
</dbReference>
<dbReference type="GO" id="GO:0051539">
    <property type="term" value="F:4 iron, 4 sulfur cluster binding"/>
    <property type="evidence" value="ECO:0007669"/>
    <property type="project" value="UniProtKB-KW"/>
</dbReference>
<dbReference type="Proteomes" id="UP000001508">
    <property type="component" value="Chromosome"/>
</dbReference>
<evidence type="ECO:0000256" key="5">
    <source>
        <dbReference type="ARBA" id="ARBA00023004"/>
    </source>
</evidence>
<dbReference type="GO" id="GO:0003824">
    <property type="term" value="F:catalytic activity"/>
    <property type="evidence" value="ECO:0007669"/>
    <property type="project" value="InterPro"/>
</dbReference>
<dbReference type="Gene3D" id="1.10.10.10">
    <property type="entry name" value="Winged helix-like DNA-binding domain superfamily/Winged helix DNA-binding domain"/>
    <property type="match status" value="1"/>
</dbReference>
<dbReference type="InterPro" id="IPR058240">
    <property type="entry name" value="rSAM_sf"/>
</dbReference>
<protein>
    <submittedName>
        <fullName evidence="8">Radical SAM domain protein</fullName>
    </submittedName>
</protein>
<evidence type="ECO:0000313" key="9">
    <source>
        <dbReference type="Proteomes" id="UP000001508"/>
    </source>
</evidence>
<comment type="cofactor">
    <cofactor evidence="1">
        <name>[4Fe-4S] cluster</name>
        <dbReference type="ChEBI" id="CHEBI:49883"/>
    </cofactor>
</comment>
<dbReference type="HOGENOM" id="CLU_058377_0_0_7"/>
<dbReference type="InterPro" id="IPR013785">
    <property type="entry name" value="Aldolase_TIM"/>
</dbReference>
<dbReference type="InParanoid" id="D6Z6E9"/>
<sequence length="327" mass="35851">MNFIFGPVNSRRLGISLGLDLLPPKICNFNCIYCEVGPTTEFTCKRDEYTPTAAIIAEIEAFRADPAAVARLDVVTITASGEPTLHSGLGEIIAHCKRHIAKPVAVLSNGSLLPDPGVRRELALADIIIPSLDAAREESFRKINRPARECRLGEIIDGLAAFRQEFTGHYWLEILLAKGINDTPEDLAALAAAVKKINPERIQLNTVARPPLESFARPLSIEELRAAAALMPGPVDILTDRATDAAPLVRDVLASKRGRRENEEEVLHLLQRRPCTAADISTALGMERELVDQALARLQAAGRIGPSSYRDREYYIVLPQGQEQPQD</sequence>
<evidence type="ECO:0000256" key="1">
    <source>
        <dbReference type="ARBA" id="ARBA00001966"/>
    </source>
</evidence>
<evidence type="ECO:0000313" key="8">
    <source>
        <dbReference type="EMBL" id="ADH86914.1"/>
    </source>
</evidence>
<dbReference type="InterPro" id="IPR036388">
    <property type="entry name" value="WH-like_DNA-bd_sf"/>
</dbReference>
<keyword evidence="5" id="KW-0408">Iron</keyword>
<dbReference type="CDD" id="cd01335">
    <property type="entry name" value="Radical_SAM"/>
    <property type="match status" value="1"/>
</dbReference>
<dbReference type="Gene3D" id="3.20.20.70">
    <property type="entry name" value="Aldolase class I"/>
    <property type="match status" value="1"/>
</dbReference>
<dbReference type="GO" id="GO:0046872">
    <property type="term" value="F:metal ion binding"/>
    <property type="evidence" value="ECO:0007669"/>
    <property type="project" value="UniProtKB-KW"/>
</dbReference>
<dbReference type="InterPro" id="IPR007197">
    <property type="entry name" value="rSAM"/>
</dbReference>
<dbReference type="InterPro" id="IPR036390">
    <property type="entry name" value="WH_DNA-bd_sf"/>
</dbReference>
<dbReference type="SFLD" id="SFLDS00029">
    <property type="entry name" value="Radical_SAM"/>
    <property type="match status" value="1"/>
</dbReference>
<reference evidence="9" key="1">
    <citation type="submission" date="2010-02" db="EMBL/GenBank/DDBJ databases">
        <title>Complete sequence of Desulfurivibrio alkaliphilus AHT2.</title>
        <authorList>
            <consortium name="US DOE Joint Genome Institute"/>
            <person name="Pitluck S."/>
            <person name="Chertkov O."/>
            <person name="Detter J.C."/>
            <person name="Han C."/>
            <person name="Tapia R."/>
            <person name="Larimer F."/>
            <person name="Land M."/>
            <person name="Hauser L."/>
            <person name="Kyrpides N."/>
            <person name="Mikhailova N."/>
            <person name="Sorokin D.Y."/>
            <person name="Muyzer G."/>
            <person name="Woyke T."/>
        </authorList>
    </citation>
    <scope>NUCLEOTIDE SEQUENCE [LARGE SCALE GENOMIC DNA]</scope>
    <source>
        <strain evidence="9">DSM 19089 / UNIQEM U267 / AHT2</strain>
    </source>
</reference>
<dbReference type="STRING" id="589865.DaAHT2_2249"/>
<feature type="domain" description="Radical SAM core" evidence="7">
    <location>
        <begin position="5"/>
        <end position="259"/>
    </location>
</feature>
<dbReference type="RefSeq" id="WP_013164428.1">
    <property type="nucleotide sequence ID" value="NC_014216.1"/>
</dbReference>
<evidence type="ECO:0000256" key="6">
    <source>
        <dbReference type="ARBA" id="ARBA00023014"/>
    </source>
</evidence>
<dbReference type="PANTHER" id="PTHR43787:SF11">
    <property type="entry name" value="UPF0026 PROTEIN SLR1464"/>
    <property type="match status" value="1"/>
</dbReference>